<evidence type="ECO:0000313" key="3">
    <source>
        <dbReference type="EMBL" id="KAK4448388.1"/>
    </source>
</evidence>
<keyword evidence="2" id="KW-0472">Membrane</keyword>
<comment type="caution">
    <text evidence="3">The sequence shown here is derived from an EMBL/GenBank/DDBJ whole genome shotgun (WGS) entry which is preliminary data.</text>
</comment>
<reference evidence="3" key="1">
    <citation type="journal article" date="2023" name="Mol. Phylogenet. Evol.">
        <title>Genome-scale phylogeny and comparative genomics of the fungal order Sordariales.</title>
        <authorList>
            <person name="Hensen N."/>
            <person name="Bonometti L."/>
            <person name="Westerberg I."/>
            <person name="Brannstrom I.O."/>
            <person name="Guillou S."/>
            <person name="Cros-Aarteil S."/>
            <person name="Calhoun S."/>
            <person name="Haridas S."/>
            <person name="Kuo A."/>
            <person name="Mondo S."/>
            <person name="Pangilinan J."/>
            <person name="Riley R."/>
            <person name="LaButti K."/>
            <person name="Andreopoulos B."/>
            <person name="Lipzen A."/>
            <person name="Chen C."/>
            <person name="Yan M."/>
            <person name="Daum C."/>
            <person name="Ng V."/>
            <person name="Clum A."/>
            <person name="Steindorff A."/>
            <person name="Ohm R.A."/>
            <person name="Martin F."/>
            <person name="Silar P."/>
            <person name="Natvig D.O."/>
            <person name="Lalanne C."/>
            <person name="Gautier V."/>
            <person name="Ament-Velasquez S.L."/>
            <person name="Kruys A."/>
            <person name="Hutchinson M.I."/>
            <person name="Powell A.J."/>
            <person name="Barry K."/>
            <person name="Miller A.N."/>
            <person name="Grigoriev I.V."/>
            <person name="Debuchy R."/>
            <person name="Gladieux P."/>
            <person name="Hiltunen Thoren M."/>
            <person name="Johannesson H."/>
        </authorList>
    </citation>
    <scope>NUCLEOTIDE SEQUENCE</scope>
    <source>
        <strain evidence="3">PSN243</strain>
    </source>
</reference>
<dbReference type="EMBL" id="MU865943">
    <property type="protein sequence ID" value="KAK4448388.1"/>
    <property type="molecule type" value="Genomic_DNA"/>
</dbReference>
<evidence type="ECO:0000256" key="2">
    <source>
        <dbReference type="SAM" id="Phobius"/>
    </source>
</evidence>
<dbReference type="InterPro" id="IPR021514">
    <property type="entry name" value="DUF3176"/>
</dbReference>
<dbReference type="PANTHER" id="PTHR35394:SF5">
    <property type="entry name" value="DUF3176 DOMAIN-CONTAINING PROTEIN"/>
    <property type="match status" value="1"/>
</dbReference>
<feature type="transmembrane region" description="Helical" evidence="2">
    <location>
        <begin position="543"/>
        <end position="563"/>
    </location>
</feature>
<proteinExistence type="predicted"/>
<evidence type="ECO:0000313" key="4">
    <source>
        <dbReference type="Proteomes" id="UP001321760"/>
    </source>
</evidence>
<keyword evidence="2" id="KW-1133">Transmembrane helix</keyword>
<keyword evidence="4" id="KW-1185">Reference proteome</keyword>
<evidence type="ECO:0000256" key="1">
    <source>
        <dbReference type="SAM" id="MobiDB-lite"/>
    </source>
</evidence>
<feature type="region of interest" description="Disordered" evidence="1">
    <location>
        <begin position="1"/>
        <end position="59"/>
    </location>
</feature>
<name>A0AAV9GIU5_9PEZI</name>
<keyword evidence="2" id="KW-0812">Transmembrane</keyword>
<dbReference type="PANTHER" id="PTHR35394">
    <property type="entry name" value="DUF3176 DOMAIN-CONTAINING PROTEIN"/>
    <property type="match status" value="1"/>
</dbReference>
<dbReference type="AlphaFoldDB" id="A0AAV9GIU5"/>
<feature type="transmembrane region" description="Helical" evidence="2">
    <location>
        <begin position="182"/>
        <end position="200"/>
    </location>
</feature>
<reference evidence="3" key="2">
    <citation type="submission" date="2023-05" db="EMBL/GenBank/DDBJ databases">
        <authorList>
            <consortium name="Lawrence Berkeley National Laboratory"/>
            <person name="Steindorff A."/>
            <person name="Hensen N."/>
            <person name="Bonometti L."/>
            <person name="Westerberg I."/>
            <person name="Brannstrom I.O."/>
            <person name="Guillou S."/>
            <person name="Cros-Aarteil S."/>
            <person name="Calhoun S."/>
            <person name="Haridas S."/>
            <person name="Kuo A."/>
            <person name="Mondo S."/>
            <person name="Pangilinan J."/>
            <person name="Riley R."/>
            <person name="Labutti K."/>
            <person name="Andreopoulos B."/>
            <person name="Lipzen A."/>
            <person name="Chen C."/>
            <person name="Yanf M."/>
            <person name="Daum C."/>
            <person name="Ng V."/>
            <person name="Clum A."/>
            <person name="Ohm R."/>
            <person name="Martin F."/>
            <person name="Silar P."/>
            <person name="Natvig D."/>
            <person name="Lalanne C."/>
            <person name="Gautier V."/>
            <person name="Ament-Velasquez S.L."/>
            <person name="Kruys A."/>
            <person name="Hutchinson M.I."/>
            <person name="Powell A.J."/>
            <person name="Barry K."/>
            <person name="Miller A.N."/>
            <person name="Grigoriev I.V."/>
            <person name="Debuchy R."/>
            <person name="Gladieux P."/>
            <person name="Thoren M.H."/>
            <person name="Johannesson H."/>
        </authorList>
    </citation>
    <scope>NUCLEOTIDE SEQUENCE</scope>
    <source>
        <strain evidence="3">PSN243</strain>
    </source>
</reference>
<protein>
    <submittedName>
        <fullName evidence="3">Uncharacterized protein</fullName>
    </submittedName>
</protein>
<gene>
    <name evidence="3" type="ORF">QBC34DRAFT_495363</name>
</gene>
<organism evidence="3 4">
    <name type="scientific">Podospora aff. communis PSN243</name>
    <dbReference type="NCBI Taxonomy" id="3040156"/>
    <lineage>
        <taxon>Eukaryota</taxon>
        <taxon>Fungi</taxon>
        <taxon>Dikarya</taxon>
        <taxon>Ascomycota</taxon>
        <taxon>Pezizomycotina</taxon>
        <taxon>Sordariomycetes</taxon>
        <taxon>Sordariomycetidae</taxon>
        <taxon>Sordariales</taxon>
        <taxon>Podosporaceae</taxon>
        <taxon>Podospora</taxon>
    </lineage>
</organism>
<feature type="transmembrane region" description="Helical" evidence="2">
    <location>
        <begin position="81"/>
        <end position="102"/>
    </location>
</feature>
<dbReference type="Pfam" id="PF11374">
    <property type="entry name" value="DUF3176"/>
    <property type="match status" value="1"/>
</dbReference>
<sequence length="603" mass="67664">MMSLAPPPYEADRSSLATSDLQLPLLPVPPRQNTPHSVSADSKPAVPSNPKPTPIKQSSWSRLRSRRALFRRYLDKQDDGWTWEMSSMLLSITATVAIIAVLKTYENHKFPSLPGGVSLNAGVAILSTISKSSLIFSVSAALGQLKWDWYESRARKLKDLETFDEASRGPLGAMKLLFERHMLFSIASIGSIITVLALGIDPFVQQVVGAAERVSFVPSNDVWIQHMTRPSFFPSLEPLEGQMDLEYLATLNGALWNDVDVYAPRSHCPFGDCRFDTFETLEFCVESGIVEDLTTIEWNCTATFDTASFEPVYSSWNNETRTAISNFEYCYIWLGPNRTDSIRVKIEFKIEINPDTIEEFYNIPPRPTIYFPSSFLERLEWAVVTFCKTKYSVSTTNSSTTRLSLNTDPGLGDHLGVRVHEKRFQWANDIWSRLTGRFVEIMAVTPPQTASDGPPVMKDGSARWNGPDAELEGWNNSSRSMRYIFPDQQLASQDTYRRVQDISLGAVMRTMAAALNNLSLARSQEDAVRGSFKLTETVVEVRWPWLALPIALEILGVALLVAVKGRRRQLFSSGAKEMTEIRAAAQTIHLPGCWPCPIERRGK</sequence>
<dbReference type="Proteomes" id="UP001321760">
    <property type="component" value="Unassembled WGS sequence"/>
</dbReference>
<accession>A0AAV9GIU5</accession>